<name>A0ABV9ZCA9_9PSEU</name>
<accession>A0ABV9ZCA9</accession>
<dbReference type="Gene3D" id="2.40.50.100">
    <property type="match status" value="1"/>
</dbReference>
<gene>
    <name evidence="2" type="ORF">ACFPK1_06240</name>
</gene>
<dbReference type="Proteomes" id="UP001596175">
    <property type="component" value="Unassembled WGS sequence"/>
</dbReference>
<dbReference type="EMBL" id="JBHSKG010000002">
    <property type="protein sequence ID" value="MFC5137822.1"/>
    <property type="molecule type" value="Genomic_DNA"/>
</dbReference>
<keyword evidence="3" id="KW-1185">Reference proteome</keyword>
<sequence length="350" mass="35376">MSTGRRRLGWLLPTVLVVVLLAGAGSAVVLLREPQLLPGRTAAVVPVVRADVVTEIRAPGVVRSGGEADVSFAVSGVVRTVDVAPGTVVAPGDVLATLDDAPIRARITAAQTALTADTRDITAARSAVPVDLVAVGRFEAAAARDRAELAEANRQLEGTVLRAPRGGTVTAVAGQVGDRVVAGAPTPDDAPSRRPFVRLADLAALVVRAAVPPRDVPQVATGQPASAAVDGVGDPVLGEVVGVEPAPGPDGAYGVSVAGTLPPPTLRVGQAADVRVIVERAIGVLVVPPAAVRPTGPDRGTVLVRPPDGRGPDRAVAVTTGLADATSVEIRAGLREGDRVLVPRDPGPRP</sequence>
<dbReference type="PANTHER" id="PTHR30469:SF15">
    <property type="entry name" value="HLYD FAMILY OF SECRETION PROTEINS"/>
    <property type="match status" value="1"/>
</dbReference>
<comment type="caution">
    <text evidence="2">The sequence shown here is derived from an EMBL/GenBank/DDBJ whole genome shotgun (WGS) entry which is preliminary data.</text>
</comment>
<evidence type="ECO:0000259" key="1">
    <source>
        <dbReference type="Pfam" id="PF25967"/>
    </source>
</evidence>
<dbReference type="Pfam" id="PF25967">
    <property type="entry name" value="RND-MFP_C"/>
    <property type="match status" value="1"/>
</dbReference>
<dbReference type="SUPFAM" id="SSF111369">
    <property type="entry name" value="HlyD-like secretion proteins"/>
    <property type="match status" value="1"/>
</dbReference>
<evidence type="ECO:0000313" key="2">
    <source>
        <dbReference type="EMBL" id="MFC5137822.1"/>
    </source>
</evidence>
<dbReference type="Gene3D" id="2.40.420.20">
    <property type="match status" value="1"/>
</dbReference>
<dbReference type="PANTHER" id="PTHR30469">
    <property type="entry name" value="MULTIDRUG RESISTANCE PROTEIN MDTA"/>
    <property type="match status" value="1"/>
</dbReference>
<proteinExistence type="predicted"/>
<dbReference type="RefSeq" id="WP_378020027.1">
    <property type="nucleotide sequence ID" value="NZ_JBHSKG010000002.1"/>
</dbReference>
<protein>
    <submittedName>
        <fullName evidence="2">Efflux RND transporter periplasmic adaptor subunit</fullName>
    </submittedName>
</protein>
<dbReference type="InterPro" id="IPR058627">
    <property type="entry name" value="MdtA-like_C"/>
</dbReference>
<organism evidence="2 3">
    <name type="scientific">Actinomycetospora rhizophila</name>
    <dbReference type="NCBI Taxonomy" id="1416876"/>
    <lineage>
        <taxon>Bacteria</taxon>
        <taxon>Bacillati</taxon>
        <taxon>Actinomycetota</taxon>
        <taxon>Actinomycetes</taxon>
        <taxon>Pseudonocardiales</taxon>
        <taxon>Pseudonocardiaceae</taxon>
        <taxon>Actinomycetospora</taxon>
    </lineage>
</organism>
<reference evidence="3" key="1">
    <citation type="journal article" date="2019" name="Int. J. Syst. Evol. Microbiol.">
        <title>The Global Catalogue of Microorganisms (GCM) 10K type strain sequencing project: providing services to taxonomists for standard genome sequencing and annotation.</title>
        <authorList>
            <consortium name="The Broad Institute Genomics Platform"/>
            <consortium name="The Broad Institute Genome Sequencing Center for Infectious Disease"/>
            <person name="Wu L."/>
            <person name="Ma J."/>
        </authorList>
    </citation>
    <scope>NUCLEOTIDE SEQUENCE [LARGE SCALE GENOMIC DNA]</scope>
    <source>
        <strain evidence="3">XZYJ18</strain>
    </source>
</reference>
<dbReference type="Gene3D" id="2.40.30.170">
    <property type="match status" value="1"/>
</dbReference>
<feature type="domain" description="Multidrug resistance protein MdtA-like C-terminal permuted SH3" evidence="1">
    <location>
        <begin position="284"/>
        <end position="342"/>
    </location>
</feature>
<evidence type="ECO:0000313" key="3">
    <source>
        <dbReference type="Proteomes" id="UP001596175"/>
    </source>
</evidence>